<name>T1K9Y3_TETUR</name>
<dbReference type="EMBL" id="CAEY01001893">
    <property type="status" value="NOT_ANNOTATED_CDS"/>
    <property type="molecule type" value="Genomic_DNA"/>
</dbReference>
<dbReference type="EnsemblMetazoa" id="tetur07g06600.1">
    <property type="protein sequence ID" value="tetur07g06600.1"/>
    <property type="gene ID" value="tetur07g06600"/>
</dbReference>
<reference evidence="2" key="1">
    <citation type="submission" date="2011-08" db="EMBL/GenBank/DDBJ databases">
        <authorList>
            <person name="Rombauts S."/>
        </authorList>
    </citation>
    <scope>NUCLEOTIDE SEQUENCE</scope>
    <source>
        <strain evidence="2">London</strain>
    </source>
</reference>
<evidence type="ECO:0000313" key="2">
    <source>
        <dbReference type="Proteomes" id="UP000015104"/>
    </source>
</evidence>
<accession>T1K9Y3</accession>
<dbReference type="AlphaFoldDB" id="T1K9Y3"/>
<dbReference type="HOGENOM" id="CLU_3261142_0_0_1"/>
<proteinExistence type="predicted"/>
<organism evidence="1 2">
    <name type="scientific">Tetranychus urticae</name>
    <name type="common">Two-spotted spider mite</name>
    <dbReference type="NCBI Taxonomy" id="32264"/>
    <lineage>
        <taxon>Eukaryota</taxon>
        <taxon>Metazoa</taxon>
        <taxon>Ecdysozoa</taxon>
        <taxon>Arthropoda</taxon>
        <taxon>Chelicerata</taxon>
        <taxon>Arachnida</taxon>
        <taxon>Acari</taxon>
        <taxon>Acariformes</taxon>
        <taxon>Trombidiformes</taxon>
        <taxon>Prostigmata</taxon>
        <taxon>Eleutherengona</taxon>
        <taxon>Raphignathae</taxon>
        <taxon>Tetranychoidea</taxon>
        <taxon>Tetranychidae</taxon>
        <taxon>Tetranychus</taxon>
    </lineage>
</organism>
<keyword evidence="2" id="KW-1185">Reference proteome</keyword>
<sequence>MSAAPLPQTLCLLVFMESFGLNYKDIIKKMEYFDKFYFNYYS</sequence>
<evidence type="ECO:0000313" key="1">
    <source>
        <dbReference type="EnsemblMetazoa" id="tetur07g06600.1"/>
    </source>
</evidence>
<dbReference type="Proteomes" id="UP000015104">
    <property type="component" value="Unassembled WGS sequence"/>
</dbReference>
<protein>
    <submittedName>
        <fullName evidence="1">Uncharacterized protein</fullName>
    </submittedName>
</protein>
<reference evidence="1" key="2">
    <citation type="submission" date="2015-06" db="UniProtKB">
        <authorList>
            <consortium name="EnsemblMetazoa"/>
        </authorList>
    </citation>
    <scope>IDENTIFICATION</scope>
</reference>